<dbReference type="InterPro" id="IPR043502">
    <property type="entry name" value="DNA/RNA_pol_sf"/>
</dbReference>
<dbReference type="AlphaFoldDB" id="A0AAV1V736"/>
<evidence type="ECO:0000313" key="4">
    <source>
        <dbReference type="Proteomes" id="UP001162060"/>
    </source>
</evidence>
<evidence type="ECO:0000313" key="3">
    <source>
        <dbReference type="EMBL" id="CAK7942117.1"/>
    </source>
</evidence>
<feature type="region of interest" description="Disordered" evidence="1">
    <location>
        <begin position="206"/>
        <end position="237"/>
    </location>
</feature>
<protein>
    <recommendedName>
        <fullName evidence="2">Reverse transcriptase domain-containing protein</fullName>
    </recommendedName>
</protein>
<feature type="compositionally biased region" description="Polar residues" evidence="1">
    <location>
        <begin position="211"/>
        <end position="222"/>
    </location>
</feature>
<dbReference type="Pfam" id="PF00078">
    <property type="entry name" value="RVT_1"/>
    <property type="match status" value="1"/>
</dbReference>
<comment type="caution">
    <text evidence="3">The sequence shown here is derived from an EMBL/GenBank/DDBJ whole genome shotgun (WGS) entry which is preliminary data.</text>
</comment>
<feature type="domain" description="Reverse transcriptase" evidence="2">
    <location>
        <begin position="1"/>
        <end position="195"/>
    </location>
</feature>
<dbReference type="SUPFAM" id="SSF56672">
    <property type="entry name" value="DNA/RNA polymerases"/>
    <property type="match status" value="1"/>
</dbReference>
<evidence type="ECO:0000256" key="1">
    <source>
        <dbReference type="SAM" id="MobiDB-lite"/>
    </source>
</evidence>
<proteinExistence type="predicted"/>
<dbReference type="PROSITE" id="PS50878">
    <property type="entry name" value="RT_POL"/>
    <property type="match status" value="1"/>
</dbReference>
<dbReference type="PANTHER" id="PTHR31635:SF196">
    <property type="entry name" value="REVERSE TRANSCRIPTASE DOMAIN-CONTAINING PROTEIN-RELATED"/>
    <property type="match status" value="1"/>
</dbReference>
<organism evidence="3 4">
    <name type="scientific">Peronospora matthiolae</name>
    <dbReference type="NCBI Taxonomy" id="2874970"/>
    <lineage>
        <taxon>Eukaryota</taxon>
        <taxon>Sar</taxon>
        <taxon>Stramenopiles</taxon>
        <taxon>Oomycota</taxon>
        <taxon>Peronosporomycetes</taxon>
        <taxon>Peronosporales</taxon>
        <taxon>Peronosporaceae</taxon>
        <taxon>Peronospora</taxon>
    </lineage>
</organism>
<name>A0AAV1V736_9STRA</name>
<dbReference type="PANTHER" id="PTHR31635">
    <property type="entry name" value="REVERSE TRANSCRIPTASE DOMAIN-CONTAINING PROTEIN-RELATED"/>
    <property type="match status" value="1"/>
</dbReference>
<evidence type="ECO:0000259" key="2">
    <source>
        <dbReference type="PROSITE" id="PS50878"/>
    </source>
</evidence>
<dbReference type="EMBL" id="CAKLBY020000267">
    <property type="protein sequence ID" value="CAK7942117.1"/>
    <property type="molecule type" value="Genomic_DNA"/>
</dbReference>
<dbReference type="Proteomes" id="UP001162060">
    <property type="component" value="Unassembled WGS sequence"/>
</dbReference>
<accession>A0AAV1V736</accession>
<reference evidence="3" key="1">
    <citation type="submission" date="2024-01" db="EMBL/GenBank/DDBJ databases">
        <authorList>
            <person name="Webb A."/>
        </authorList>
    </citation>
    <scope>NUCLEOTIDE SEQUENCE</scope>
    <source>
        <strain evidence="3">Pm1</strain>
    </source>
</reference>
<gene>
    <name evidence="3" type="ORF">PM001_LOCUS27267</name>
</gene>
<dbReference type="InterPro" id="IPR000477">
    <property type="entry name" value="RT_dom"/>
</dbReference>
<sequence length="237" mass="26313">MTKTVMMMMAQLTTATEQIDLTAEDSRCILLLDFRKAYDTVDRDFLYESMRLFGFTESFIDLICRIHTGTTATFVVNGGQSSALPVRSGIRQGCPLAPLLFLLVVEVLGLALKQDPSLKGLPVPGTVDRTHLFSAFVDDSTLFLDTAKQILHALGIIQAFGNLSGLHVQPAKSKLLFFEPGHLQSELCRYRHRALRRHYQVPWVRDRDRASGQQKLGSSDPDNSAPPPHCDAGGDKR</sequence>